<gene>
    <name evidence="2" type="ORF">EZS28_051655</name>
</gene>
<organism evidence="2 3">
    <name type="scientific">Streblomastix strix</name>
    <dbReference type="NCBI Taxonomy" id="222440"/>
    <lineage>
        <taxon>Eukaryota</taxon>
        <taxon>Metamonada</taxon>
        <taxon>Preaxostyla</taxon>
        <taxon>Oxymonadida</taxon>
        <taxon>Streblomastigidae</taxon>
        <taxon>Streblomastix</taxon>
    </lineage>
</organism>
<dbReference type="AlphaFoldDB" id="A0A5J4T410"/>
<feature type="compositionally biased region" description="Acidic residues" evidence="1">
    <location>
        <begin position="107"/>
        <end position="121"/>
    </location>
</feature>
<dbReference type="EMBL" id="SNRW01039253">
    <property type="protein sequence ID" value="KAA6352818.1"/>
    <property type="molecule type" value="Genomic_DNA"/>
</dbReference>
<evidence type="ECO:0000313" key="3">
    <source>
        <dbReference type="Proteomes" id="UP000324800"/>
    </source>
</evidence>
<proteinExistence type="predicted"/>
<name>A0A5J4T410_9EUKA</name>
<accession>A0A5J4T410</accession>
<evidence type="ECO:0000313" key="2">
    <source>
        <dbReference type="EMBL" id="KAA6352818.1"/>
    </source>
</evidence>
<evidence type="ECO:0000256" key="1">
    <source>
        <dbReference type="SAM" id="MobiDB-lite"/>
    </source>
</evidence>
<feature type="region of interest" description="Disordered" evidence="1">
    <location>
        <begin position="83"/>
        <end position="123"/>
    </location>
</feature>
<reference evidence="2 3" key="1">
    <citation type="submission" date="2019-03" db="EMBL/GenBank/DDBJ databases">
        <title>Single cell metagenomics reveals metabolic interactions within the superorganism composed of flagellate Streblomastix strix and complex community of Bacteroidetes bacteria on its surface.</title>
        <authorList>
            <person name="Treitli S.C."/>
            <person name="Kolisko M."/>
            <person name="Husnik F."/>
            <person name="Keeling P."/>
            <person name="Hampl V."/>
        </authorList>
    </citation>
    <scope>NUCLEOTIDE SEQUENCE [LARGE SCALE GENOMIC DNA]</scope>
    <source>
        <strain evidence="2">ST1C</strain>
    </source>
</reference>
<sequence length="172" mass="19625">MGDSNYNRLLRNKEKCKTPQIFFNRKRRFSRELGRNGTIMGMRNTIATLSYLIDSSYRTQYGTGEGERSINSTNMERIGVVGSPNGNHNTLEGAGRQLRCSQGRNMDEDEQSETTSGEDQDFLDRRREKGEQLFKECLLNTGLTGQSIQVIIDAWHGSWKKHACSLTIFAEY</sequence>
<dbReference type="Proteomes" id="UP000324800">
    <property type="component" value="Unassembled WGS sequence"/>
</dbReference>
<protein>
    <submittedName>
        <fullName evidence="2">Uncharacterized protein</fullName>
    </submittedName>
</protein>
<comment type="caution">
    <text evidence="2">The sequence shown here is derived from an EMBL/GenBank/DDBJ whole genome shotgun (WGS) entry which is preliminary data.</text>
</comment>